<name>A0A7Y3WVQ3_9HYPH</name>
<dbReference type="RefSeq" id="WP_083898658.1">
    <property type="nucleotide sequence ID" value="NZ_CAXURC020000002.1"/>
</dbReference>
<dbReference type="PROSITE" id="PS51257">
    <property type="entry name" value="PROKAR_LIPOPROTEIN"/>
    <property type="match status" value="1"/>
</dbReference>
<comment type="caution">
    <text evidence="1">The sequence shown here is derived from an EMBL/GenBank/DDBJ whole genome shotgun (WGS) entry which is preliminary data.</text>
</comment>
<accession>A0A7Y3WVQ3</accession>
<gene>
    <name evidence="1" type="ORF">EHE22_02585</name>
</gene>
<proteinExistence type="predicted"/>
<dbReference type="AlphaFoldDB" id="A0A7Y3WVQ3"/>
<protein>
    <recommendedName>
        <fullName evidence="3">Lipoprotein</fullName>
    </recommendedName>
</protein>
<sequence length="128" mass="14400">MAIRLFPASHWGIAALGTAVMLTGCASQIMKNYIGAPISSVMLDYGPPDNIYKLSANEQAYQWSRTKTQAVAGEYNGEVQETRRGERYKGTETPGYVEHTECFYTFFTRRSGPDWLVTSFRQPSLQCE</sequence>
<dbReference type="EMBL" id="PKQI01000001">
    <property type="protein sequence ID" value="NNV19318.1"/>
    <property type="molecule type" value="Genomic_DNA"/>
</dbReference>
<organism evidence="1 2">
    <name type="scientific">Brucella pseudogrignonensis</name>
    <dbReference type="NCBI Taxonomy" id="419475"/>
    <lineage>
        <taxon>Bacteria</taxon>
        <taxon>Pseudomonadati</taxon>
        <taxon>Pseudomonadota</taxon>
        <taxon>Alphaproteobacteria</taxon>
        <taxon>Hyphomicrobiales</taxon>
        <taxon>Brucellaceae</taxon>
        <taxon>Brucella/Ochrobactrum group</taxon>
        <taxon>Brucella</taxon>
    </lineage>
</organism>
<evidence type="ECO:0008006" key="3">
    <source>
        <dbReference type="Google" id="ProtNLM"/>
    </source>
</evidence>
<reference evidence="1 2" key="1">
    <citation type="submission" date="2018-11" db="EMBL/GenBank/DDBJ databases">
        <title>Genome sequencing and analysis.</title>
        <authorList>
            <person name="Huang Y.-T."/>
        </authorList>
    </citation>
    <scope>NUCLEOTIDE SEQUENCE [LARGE SCALE GENOMIC DNA]</scope>
    <source>
        <strain evidence="1 2">SHIN</strain>
    </source>
</reference>
<dbReference type="Proteomes" id="UP000526233">
    <property type="component" value="Unassembled WGS sequence"/>
</dbReference>
<evidence type="ECO:0000313" key="1">
    <source>
        <dbReference type="EMBL" id="NNV19318.1"/>
    </source>
</evidence>
<evidence type="ECO:0000313" key="2">
    <source>
        <dbReference type="Proteomes" id="UP000526233"/>
    </source>
</evidence>